<protein>
    <submittedName>
        <fullName evidence="2">Prolipoprotein diacylglyceryl transferase</fullName>
    </submittedName>
</protein>
<dbReference type="EMBL" id="CP091430">
    <property type="protein sequence ID" value="UVI33443.1"/>
    <property type="molecule type" value="Genomic_DNA"/>
</dbReference>
<evidence type="ECO:0000256" key="1">
    <source>
        <dbReference type="SAM" id="Phobius"/>
    </source>
</evidence>
<feature type="transmembrane region" description="Helical" evidence="1">
    <location>
        <begin position="115"/>
        <end position="134"/>
    </location>
</feature>
<feature type="transmembrane region" description="Helical" evidence="1">
    <location>
        <begin position="42"/>
        <end position="65"/>
    </location>
</feature>
<feature type="transmembrane region" description="Helical" evidence="1">
    <location>
        <begin position="181"/>
        <end position="199"/>
    </location>
</feature>
<dbReference type="Pfam" id="PF01790">
    <property type="entry name" value="LGT"/>
    <property type="match status" value="1"/>
</dbReference>
<accession>A0ABY5SIN6</accession>
<feature type="transmembrane region" description="Helical" evidence="1">
    <location>
        <begin position="214"/>
        <end position="233"/>
    </location>
</feature>
<dbReference type="GO" id="GO:0016740">
    <property type="term" value="F:transferase activity"/>
    <property type="evidence" value="ECO:0007669"/>
    <property type="project" value="UniProtKB-KW"/>
</dbReference>
<name>A0ABY5SIN6_9BACL</name>
<dbReference type="Proteomes" id="UP001057877">
    <property type="component" value="Chromosome"/>
</dbReference>
<keyword evidence="1" id="KW-1133">Transmembrane helix</keyword>
<evidence type="ECO:0000313" key="2">
    <source>
        <dbReference type="EMBL" id="UVI33443.1"/>
    </source>
</evidence>
<reference evidence="2" key="1">
    <citation type="submission" date="2022-01" db="EMBL/GenBank/DDBJ databases">
        <title>Paenibacillus spongiae sp. nov., isolated from marine sponge.</title>
        <authorList>
            <person name="Li Z."/>
            <person name="Zhang M."/>
        </authorList>
    </citation>
    <scope>NUCLEOTIDE SEQUENCE</scope>
    <source>
        <strain evidence="2">PHS-Z3</strain>
    </source>
</reference>
<dbReference type="InterPro" id="IPR001640">
    <property type="entry name" value="Lgt"/>
</dbReference>
<evidence type="ECO:0000313" key="3">
    <source>
        <dbReference type="Proteomes" id="UP001057877"/>
    </source>
</evidence>
<keyword evidence="3" id="KW-1185">Reference proteome</keyword>
<dbReference type="RefSeq" id="WP_258389496.1">
    <property type="nucleotide sequence ID" value="NZ_CP091430.1"/>
</dbReference>
<sequence length="247" mass="27916">MVDVLELGPLMIRWTWLYLITSAVIGFWVMKVVLKRKSPDNLPIIDALSSGLILAIIIWKISPAFTELSLLNQPLSLIMYPGTPLGIQIAIAALLLYTAYAIWRSKLDWQVAMDTLAVGWLAASFVYLLSHWQYGSLTTVPWGITLPDPSLRYHPINVYILLLMIPLVWVLRRLVFGQGRVAYYGFIGYGVIVLLISWFESKMIVSMGLSKEQIIAVSCIAIGFMTRAVNYFIRRNYYSEKDSSASS</sequence>
<keyword evidence="1" id="KW-0812">Transmembrane</keyword>
<organism evidence="2 3">
    <name type="scientific">Paenibacillus spongiae</name>
    <dbReference type="NCBI Taxonomy" id="2909671"/>
    <lineage>
        <taxon>Bacteria</taxon>
        <taxon>Bacillati</taxon>
        <taxon>Bacillota</taxon>
        <taxon>Bacilli</taxon>
        <taxon>Bacillales</taxon>
        <taxon>Paenibacillaceae</taxon>
        <taxon>Paenibacillus</taxon>
    </lineage>
</organism>
<feature type="transmembrane region" description="Helical" evidence="1">
    <location>
        <begin position="154"/>
        <end position="174"/>
    </location>
</feature>
<proteinExistence type="predicted"/>
<feature type="transmembrane region" description="Helical" evidence="1">
    <location>
        <begin position="12"/>
        <end position="30"/>
    </location>
</feature>
<gene>
    <name evidence="2" type="ORF">L1F29_17075</name>
</gene>
<keyword evidence="1" id="KW-0472">Membrane</keyword>
<feature type="transmembrane region" description="Helical" evidence="1">
    <location>
        <begin position="85"/>
        <end position="103"/>
    </location>
</feature>
<keyword evidence="2" id="KW-0808">Transferase</keyword>